<dbReference type="PANTHER" id="PTHR31616:SF0">
    <property type="entry name" value="GLUCAN 1,4-ALPHA-GLUCOSIDASE"/>
    <property type="match status" value="1"/>
</dbReference>
<dbReference type="PANTHER" id="PTHR31616">
    <property type="entry name" value="TREHALASE"/>
    <property type="match status" value="1"/>
</dbReference>
<accession>A0A9P7FPC5</accession>
<dbReference type="InterPro" id="IPR012341">
    <property type="entry name" value="6hp_glycosidase-like_sf"/>
</dbReference>
<dbReference type="EMBL" id="JABCKI010005996">
    <property type="protein sequence ID" value="KAG5635957.1"/>
    <property type="molecule type" value="Genomic_DNA"/>
</dbReference>
<dbReference type="Proteomes" id="UP000717328">
    <property type="component" value="Unassembled WGS sequence"/>
</dbReference>
<evidence type="ECO:0000313" key="2">
    <source>
        <dbReference type="EMBL" id="KAG5635957.1"/>
    </source>
</evidence>
<dbReference type="GO" id="GO:0005975">
    <property type="term" value="P:carbohydrate metabolic process"/>
    <property type="evidence" value="ECO:0007669"/>
    <property type="project" value="InterPro"/>
</dbReference>
<evidence type="ECO:0000313" key="3">
    <source>
        <dbReference type="Proteomes" id="UP000717328"/>
    </source>
</evidence>
<reference evidence="2" key="2">
    <citation type="submission" date="2021-10" db="EMBL/GenBank/DDBJ databases">
        <title>Phylogenomics reveals ancestral predisposition of the termite-cultivated fungus Termitomyces towards a domesticated lifestyle.</title>
        <authorList>
            <person name="Auxier B."/>
            <person name="Grum-Grzhimaylo A."/>
            <person name="Cardenas M.E."/>
            <person name="Lodge J.D."/>
            <person name="Laessoe T."/>
            <person name="Pedersen O."/>
            <person name="Smith M.E."/>
            <person name="Kuyper T.W."/>
            <person name="Franco-Molano E.A."/>
            <person name="Baroni T.J."/>
            <person name="Aanen D.K."/>
        </authorList>
    </citation>
    <scope>NUCLEOTIDE SEQUENCE</scope>
    <source>
        <strain evidence="2">D49</strain>
    </source>
</reference>
<protein>
    <recommendedName>
        <fullName evidence="1">GH15-like domain-containing protein</fullName>
    </recommendedName>
</protein>
<proteinExistence type="predicted"/>
<dbReference type="InterPro" id="IPR011613">
    <property type="entry name" value="GH15-like"/>
</dbReference>
<evidence type="ECO:0000259" key="1">
    <source>
        <dbReference type="Pfam" id="PF00723"/>
    </source>
</evidence>
<reference evidence="2" key="1">
    <citation type="submission" date="2021-02" db="EMBL/GenBank/DDBJ databases">
        <authorList>
            <person name="Nieuwenhuis M."/>
            <person name="Van De Peppel L.J.J."/>
        </authorList>
    </citation>
    <scope>NUCLEOTIDE SEQUENCE</scope>
    <source>
        <strain evidence="2">D49</strain>
    </source>
</reference>
<organism evidence="2 3">
    <name type="scientific">Sphagnurus paluster</name>
    <dbReference type="NCBI Taxonomy" id="117069"/>
    <lineage>
        <taxon>Eukaryota</taxon>
        <taxon>Fungi</taxon>
        <taxon>Dikarya</taxon>
        <taxon>Basidiomycota</taxon>
        <taxon>Agaricomycotina</taxon>
        <taxon>Agaricomycetes</taxon>
        <taxon>Agaricomycetidae</taxon>
        <taxon>Agaricales</taxon>
        <taxon>Tricholomatineae</taxon>
        <taxon>Lyophyllaceae</taxon>
        <taxon>Sphagnurus</taxon>
    </lineage>
</organism>
<sequence length="156" mass="18125">MTGSFVDFVVENCKEPDLSIWSVQSSELPLSSPIIDWVVSTREVRNKKRHFTIMLWVAIDRGLRLADKRSLPCPNRNKWLETRDSLYEEIMHQAWNPQGRFFGQSYEETDVLDSAVLIMPLVFFMHAVRRVLPLFHFPVLPLTRVAFWGTVGSEVC</sequence>
<dbReference type="Pfam" id="PF00723">
    <property type="entry name" value="Glyco_hydro_15"/>
    <property type="match status" value="1"/>
</dbReference>
<dbReference type="OrthoDB" id="406733at2759"/>
<keyword evidence="3" id="KW-1185">Reference proteome</keyword>
<feature type="domain" description="GH15-like" evidence="1">
    <location>
        <begin position="6"/>
        <end position="125"/>
    </location>
</feature>
<name>A0A9P7FPC5_9AGAR</name>
<comment type="caution">
    <text evidence="2">The sequence shown here is derived from an EMBL/GenBank/DDBJ whole genome shotgun (WGS) entry which is preliminary data.</text>
</comment>
<dbReference type="InterPro" id="IPR008928">
    <property type="entry name" value="6-hairpin_glycosidase_sf"/>
</dbReference>
<dbReference type="Gene3D" id="1.50.10.10">
    <property type="match status" value="1"/>
</dbReference>
<dbReference type="GO" id="GO:0004553">
    <property type="term" value="F:hydrolase activity, hydrolyzing O-glycosyl compounds"/>
    <property type="evidence" value="ECO:0007669"/>
    <property type="project" value="UniProtKB-ARBA"/>
</dbReference>
<dbReference type="AlphaFoldDB" id="A0A9P7FPC5"/>
<gene>
    <name evidence="2" type="ORF">H0H81_009553</name>
</gene>
<dbReference type="SUPFAM" id="SSF48208">
    <property type="entry name" value="Six-hairpin glycosidases"/>
    <property type="match status" value="1"/>
</dbReference>